<evidence type="ECO:0000256" key="3">
    <source>
        <dbReference type="ARBA" id="ARBA00022737"/>
    </source>
</evidence>
<evidence type="ECO:0000259" key="5">
    <source>
        <dbReference type="Pfam" id="PF07834"/>
    </source>
</evidence>
<feature type="domain" description="Ran-GTPase activating protein 1 C-terminal" evidence="5">
    <location>
        <begin position="445"/>
        <end position="607"/>
    </location>
</feature>
<dbReference type="SUPFAM" id="SSF69099">
    <property type="entry name" value="Ran-GTPase activating protein 1 (RanGAP1), C-terminal domain"/>
    <property type="match status" value="1"/>
</dbReference>
<dbReference type="GO" id="GO:0031267">
    <property type="term" value="F:small GTPase binding"/>
    <property type="evidence" value="ECO:0007669"/>
    <property type="project" value="TreeGrafter"/>
</dbReference>
<name>A0AAV2RLK2_MEGNR</name>
<dbReference type="GO" id="GO:0048471">
    <property type="term" value="C:perinuclear region of cytoplasm"/>
    <property type="evidence" value="ECO:0007669"/>
    <property type="project" value="TreeGrafter"/>
</dbReference>
<keyword evidence="3" id="KW-0677">Repeat</keyword>
<dbReference type="SUPFAM" id="SSF52047">
    <property type="entry name" value="RNI-like"/>
    <property type="match status" value="1"/>
</dbReference>
<organism evidence="6 7">
    <name type="scientific">Meganyctiphanes norvegica</name>
    <name type="common">Northern krill</name>
    <name type="synonym">Thysanopoda norvegica</name>
    <dbReference type="NCBI Taxonomy" id="48144"/>
    <lineage>
        <taxon>Eukaryota</taxon>
        <taxon>Metazoa</taxon>
        <taxon>Ecdysozoa</taxon>
        <taxon>Arthropoda</taxon>
        <taxon>Crustacea</taxon>
        <taxon>Multicrustacea</taxon>
        <taxon>Malacostraca</taxon>
        <taxon>Eumalacostraca</taxon>
        <taxon>Eucarida</taxon>
        <taxon>Euphausiacea</taxon>
        <taxon>Euphausiidae</taxon>
        <taxon>Meganyctiphanes</taxon>
    </lineage>
</organism>
<reference evidence="6 7" key="1">
    <citation type="submission" date="2024-05" db="EMBL/GenBank/DDBJ databases">
        <authorList>
            <person name="Wallberg A."/>
        </authorList>
    </citation>
    <scope>NUCLEOTIDE SEQUENCE [LARGE SCALE GENOMIC DNA]</scope>
</reference>
<evidence type="ECO:0000313" key="6">
    <source>
        <dbReference type="EMBL" id="CAL4128302.1"/>
    </source>
</evidence>
<dbReference type="InterPro" id="IPR036720">
    <property type="entry name" value="RanGAP1_C_sf"/>
</dbReference>
<dbReference type="InterPro" id="IPR001611">
    <property type="entry name" value="Leu-rich_rpt"/>
</dbReference>
<dbReference type="GO" id="GO:0006913">
    <property type="term" value="P:nucleocytoplasmic transport"/>
    <property type="evidence" value="ECO:0007669"/>
    <property type="project" value="TreeGrafter"/>
</dbReference>
<keyword evidence="1" id="KW-0343">GTPase activation</keyword>
<sequence length="609" mass="66923">MTKNSIHKKSSENFFSCRFSLLFSNCGKALYIKMVEMSTTLSFVGENNKWNTVEDAAAACEAIKNFKDLRCLKLEANTLGVEAAKVMGDALALHPEFERAHWKDLFTGRLKTEIPDALRHLFSGLKRAGAKLKELDLSDNALGPVGVEGMKDFMQSPVCYSLEEIRLNNNGLGIKGGTMLAESLMKLVDNAKNSGTPLKLKLFIAGRNRLEKEGAKIYAKFFKAVGTLEHVAMPQNGIFHEGIAALAEAFSVNLNLKHINLNDNTFTPKGAKAMAAHLPAMQNLEVINFGDCLVKTIGARSLAKAIKSNHLKLKELHLDSNEIGIEGGIAIVEAIKNKSALTTLMLDCNMFGEEGRDALQSLLEDYGRLDALEPMEDDEEPDSEEEEDYDDDDDDDEDEEDDEDTDDDDDDEDYEDEEDEVVEVEPSNWVSPLKRGQNLVAIKCTAAEFYEAPNASRLLGLGNSAASMLLTEVEQRSAGGNDAFISGCFDMLMRTASIAGADTSKVSESAQAVCGDLARAAFERAEQHDLSSTATNALLVHLGLIKCEDKSFKLSWDLRGCLLILTALVCTPAFPRNTKSTLQLFLSKPNAKIDCYSQEKHKLMSALFR</sequence>
<dbReference type="PANTHER" id="PTHR24113">
    <property type="entry name" value="RAN GTPASE-ACTIVATING PROTEIN 1"/>
    <property type="match status" value="1"/>
</dbReference>
<dbReference type="AlphaFoldDB" id="A0AAV2RLK2"/>
<feature type="compositionally biased region" description="Acidic residues" evidence="4">
    <location>
        <begin position="373"/>
        <end position="423"/>
    </location>
</feature>
<dbReference type="GO" id="GO:0007165">
    <property type="term" value="P:signal transduction"/>
    <property type="evidence" value="ECO:0007669"/>
    <property type="project" value="InterPro"/>
</dbReference>
<feature type="region of interest" description="Disordered" evidence="4">
    <location>
        <begin position="372"/>
        <end position="429"/>
    </location>
</feature>
<dbReference type="Proteomes" id="UP001497623">
    <property type="component" value="Unassembled WGS sequence"/>
</dbReference>
<dbReference type="CDD" id="cd00116">
    <property type="entry name" value="LRR_RI"/>
    <property type="match status" value="1"/>
</dbReference>
<evidence type="ECO:0000256" key="1">
    <source>
        <dbReference type="ARBA" id="ARBA00022468"/>
    </source>
</evidence>
<dbReference type="Pfam" id="PF07834">
    <property type="entry name" value="RanGAP1_C"/>
    <property type="match status" value="1"/>
</dbReference>
<gene>
    <name evidence="6" type="ORF">MNOR_LOCUS26018</name>
</gene>
<dbReference type="PANTHER" id="PTHR24113:SF12">
    <property type="entry name" value="RAN GTPASE-ACTIVATING PROTEIN 1"/>
    <property type="match status" value="1"/>
</dbReference>
<evidence type="ECO:0000256" key="4">
    <source>
        <dbReference type="SAM" id="MobiDB-lite"/>
    </source>
</evidence>
<proteinExistence type="predicted"/>
<dbReference type="InterPro" id="IPR009109">
    <property type="entry name" value="Ran_GTPase_activating_1_C"/>
</dbReference>
<dbReference type="EMBL" id="CAXKWB010025493">
    <property type="protein sequence ID" value="CAL4128302.1"/>
    <property type="molecule type" value="Genomic_DNA"/>
</dbReference>
<keyword evidence="7" id="KW-1185">Reference proteome</keyword>
<keyword evidence="2" id="KW-0433">Leucine-rich repeat</keyword>
<dbReference type="InterPro" id="IPR027038">
    <property type="entry name" value="RanGap"/>
</dbReference>
<accession>A0AAV2RLK2</accession>
<evidence type="ECO:0000313" key="7">
    <source>
        <dbReference type="Proteomes" id="UP001497623"/>
    </source>
</evidence>
<dbReference type="Pfam" id="PF13516">
    <property type="entry name" value="LRR_6"/>
    <property type="match status" value="3"/>
</dbReference>
<comment type="caution">
    <text evidence="6">The sequence shown here is derived from an EMBL/GenBank/DDBJ whole genome shotgun (WGS) entry which is preliminary data.</text>
</comment>
<dbReference type="GO" id="GO:0005829">
    <property type="term" value="C:cytosol"/>
    <property type="evidence" value="ECO:0007669"/>
    <property type="project" value="TreeGrafter"/>
</dbReference>
<evidence type="ECO:0000256" key="2">
    <source>
        <dbReference type="ARBA" id="ARBA00022614"/>
    </source>
</evidence>
<dbReference type="Gene3D" id="3.80.10.10">
    <property type="entry name" value="Ribonuclease Inhibitor"/>
    <property type="match status" value="1"/>
</dbReference>
<protein>
    <recommendedName>
        <fullName evidence="5">Ran-GTPase activating protein 1 C-terminal domain-containing protein</fullName>
    </recommendedName>
</protein>
<dbReference type="GO" id="GO:0005096">
    <property type="term" value="F:GTPase activator activity"/>
    <property type="evidence" value="ECO:0007669"/>
    <property type="project" value="UniProtKB-KW"/>
</dbReference>
<dbReference type="GO" id="GO:0005634">
    <property type="term" value="C:nucleus"/>
    <property type="evidence" value="ECO:0007669"/>
    <property type="project" value="TreeGrafter"/>
</dbReference>
<dbReference type="Gene3D" id="1.25.40.200">
    <property type="entry name" value="Ran-GTPase activating protein 1, C-terminal domain"/>
    <property type="match status" value="1"/>
</dbReference>
<dbReference type="InterPro" id="IPR032675">
    <property type="entry name" value="LRR_dom_sf"/>
</dbReference>
<dbReference type="SMART" id="SM00368">
    <property type="entry name" value="LRR_RI"/>
    <property type="match status" value="7"/>
</dbReference>